<feature type="domain" description="DUF6602" evidence="1">
    <location>
        <begin position="49"/>
        <end position="135"/>
    </location>
</feature>
<accession>A0ABD5SIC1</accession>
<name>A0ABD5SIC1_9EURY</name>
<proteinExistence type="predicted"/>
<dbReference type="EMBL" id="JBHSWW010000464">
    <property type="protein sequence ID" value="MFC6754990.1"/>
    <property type="molecule type" value="Genomic_DNA"/>
</dbReference>
<dbReference type="Pfam" id="PF20247">
    <property type="entry name" value="DUF6602"/>
    <property type="match status" value="1"/>
</dbReference>
<dbReference type="CDD" id="cd21173">
    <property type="entry name" value="NucC-like"/>
    <property type="match status" value="1"/>
</dbReference>
<dbReference type="RefSeq" id="WP_379783839.1">
    <property type="nucleotide sequence ID" value="NZ_JBHSWW010000464.1"/>
</dbReference>
<dbReference type="InterPro" id="IPR046537">
    <property type="entry name" value="DUF6602"/>
</dbReference>
<protein>
    <submittedName>
        <fullName evidence="2">DUF6602 domain-containing protein</fullName>
    </submittedName>
</protein>
<evidence type="ECO:0000259" key="1">
    <source>
        <dbReference type="Pfam" id="PF20247"/>
    </source>
</evidence>
<comment type="caution">
    <text evidence="2">The sequence shown here is derived from an EMBL/GenBank/DDBJ whole genome shotgun (WGS) entry which is preliminary data.</text>
</comment>
<reference evidence="2 3" key="1">
    <citation type="journal article" date="2019" name="Int. J. Syst. Evol. Microbiol.">
        <title>The Global Catalogue of Microorganisms (GCM) 10K type strain sequencing project: providing services to taxonomists for standard genome sequencing and annotation.</title>
        <authorList>
            <consortium name="The Broad Institute Genomics Platform"/>
            <consortium name="The Broad Institute Genome Sequencing Center for Infectious Disease"/>
            <person name="Wu L."/>
            <person name="Ma J."/>
        </authorList>
    </citation>
    <scope>NUCLEOTIDE SEQUENCE [LARGE SCALE GENOMIC DNA]</scope>
    <source>
        <strain evidence="2 3">CGMCC 1.3239</strain>
    </source>
</reference>
<evidence type="ECO:0000313" key="3">
    <source>
        <dbReference type="Proteomes" id="UP001596442"/>
    </source>
</evidence>
<keyword evidence="3" id="KW-1185">Reference proteome</keyword>
<evidence type="ECO:0000313" key="2">
    <source>
        <dbReference type="EMBL" id="MFC6754990.1"/>
    </source>
</evidence>
<dbReference type="Proteomes" id="UP001596442">
    <property type="component" value="Unassembled WGS sequence"/>
</dbReference>
<organism evidence="2 3">
    <name type="scientific">Halorubrum tibetense</name>
    <dbReference type="NCBI Taxonomy" id="175631"/>
    <lineage>
        <taxon>Archaea</taxon>
        <taxon>Methanobacteriati</taxon>
        <taxon>Methanobacteriota</taxon>
        <taxon>Stenosarchaea group</taxon>
        <taxon>Halobacteria</taxon>
        <taxon>Halobacteriales</taxon>
        <taxon>Haloferacaceae</taxon>
        <taxon>Halorubrum</taxon>
    </lineage>
</organism>
<gene>
    <name evidence="2" type="ORF">ACFQEU_16210</name>
</gene>
<feature type="non-terminal residue" evidence="2">
    <location>
        <position position="142"/>
    </location>
</feature>
<dbReference type="AlphaFoldDB" id="A0ABD5SIC1"/>
<sequence>MLQSPQTTALCLSIGEFVRKLDISGIFKSEADDLVKAREDAIRIHGTGDIKAAGNEIEEHVREIFRRMLPKNLYVTHGHLIDQNGVVSPQLDIIIADTSNLPSLMTTKDGTEYVPIDSVYSCGEIKSTYYKNSNYIEYFSNV</sequence>